<feature type="transmembrane region" description="Helical" evidence="1">
    <location>
        <begin position="49"/>
        <end position="72"/>
    </location>
</feature>
<evidence type="ECO:0000313" key="2">
    <source>
        <dbReference type="EMBL" id="SDW68520.1"/>
    </source>
</evidence>
<feature type="transmembrane region" description="Helical" evidence="1">
    <location>
        <begin position="12"/>
        <end position="37"/>
    </location>
</feature>
<name>A0A8X8IFA3_9BACT</name>
<gene>
    <name evidence="2" type="ORF">SAMN05444410_1053</name>
</gene>
<protein>
    <submittedName>
        <fullName evidence="2">Uncharacterized protein</fullName>
    </submittedName>
</protein>
<comment type="caution">
    <text evidence="2">The sequence shown here is derived from an EMBL/GenBank/DDBJ whole genome shotgun (WGS) entry which is preliminary data.</text>
</comment>
<feature type="transmembrane region" description="Helical" evidence="1">
    <location>
        <begin position="79"/>
        <end position="97"/>
    </location>
</feature>
<sequence length="145" mass="15529">MESASPYKYTLPVRGILGGLFVGIAGTVINLAFDIIYRKITGYEFAEYIGINSIIFFTIPTLIAAGIVYAVIREYIKKGLIVYIVLAVILTVIVAFIPLGPNMLPSGAAMPPAARGLTMGIEIITGAMGAFALPYFAEHPNIWGS</sequence>
<reference evidence="2 3" key="1">
    <citation type="submission" date="2016-10" db="EMBL/GenBank/DDBJ databases">
        <authorList>
            <person name="Varghese N."/>
            <person name="Submissions S."/>
        </authorList>
    </citation>
    <scope>NUCLEOTIDE SEQUENCE [LARGE SCALE GENOMIC DNA]</scope>
    <source>
        <strain evidence="2 3">DSM 25353</strain>
    </source>
</reference>
<evidence type="ECO:0000256" key="1">
    <source>
        <dbReference type="SAM" id="Phobius"/>
    </source>
</evidence>
<feature type="transmembrane region" description="Helical" evidence="1">
    <location>
        <begin position="117"/>
        <end position="137"/>
    </location>
</feature>
<dbReference type="Proteomes" id="UP000198711">
    <property type="component" value="Unassembled WGS sequence"/>
</dbReference>
<keyword evidence="1" id="KW-1133">Transmembrane helix</keyword>
<accession>A0A8X8IFA3</accession>
<dbReference type="AlphaFoldDB" id="A0A8X8IFA3"/>
<dbReference type="RefSeq" id="WP_092723283.1">
    <property type="nucleotide sequence ID" value="NZ_FNNO01000005.1"/>
</dbReference>
<keyword evidence="1" id="KW-0812">Transmembrane</keyword>
<organism evidence="2 3">
    <name type="scientific">Hydrobacter penzbergensis</name>
    <dbReference type="NCBI Taxonomy" id="1235997"/>
    <lineage>
        <taxon>Bacteria</taxon>
        <taxon>Pseudomonadati</taxon>
        <taxon>Bacteroidota</taxon>
        <taxon>Chitinophagia</taxon>
        <taxon>Chitinophagales</taxon>
        <taxon>Chitinophagaceae</taxon>
        <taxon>Hydrobacter</taxon>
    </lineage>
</organism>
<keyword evidence="3" id="KW-1185">Reference proteome</keyword>
<proteinExistence type="predicted"/>
<evidence type="ECO:0000313" key="3">
    <source>
        <dbReference type="Proteomes" id="UP000198711"/>
    </source>
</evidence>
<dbReference type="EMBL" id="FNNO01000005">
    <property type="protein sequence ID" value="SDW68520.1"/>
    <property type="molecule type" value="Genomic_DNA"/>
</dbReference>
<keyword evidence="1" id="KW-0472">Membrane</keyword>